<keyword evidence="9 12" id="KW-0472">Membrane</keyword>
<evidence type="ECO:0000256" key="6">
    <source>
        <dbReference type="ARBA" id="ARBA00023002"/>
    </source>
</evidence>
<evidence type="ECO:0000313" key="13">
    <source>
        <dbReference type="EMBL" id="MFB9776699.1"/>
    </source>
</evidence>
<comment type="caution">
    <text evidence="13">The sequence shown here is derived from an EMBL/GenBank/DDBJ whole genome shotgun (WGS) entry which is preliminary data.</text>
</comment>
<feature type="transmembrane region" description="Helical" evidence="12">
    <location>
        <begin position="30"/>
        <end position="49"/>
    </location>
</feature>
<evidence type="ECO:0000256" key="11">
    <source>
        <dbReference type="ARBA" id="ARBA00023444"/>
    </source>
</evidence>
<evidence type="ECO:0000256" key="5">
    <source>
        <dbReference type="ARBA" id="ARBA00022989"/>
    </source>
</evidence>
<feature type="transmembrane region" description="Helical" evidence="12">
    <location>
        <begin position="226"/>
        <end position="245"/>
    </location>
</feature>
<keyword evidence="14" id="KW-1185">Reference proteome</keyword>
<evidence type="ECO:0000256" key="7">
    <source>
        <dbReference type="ARBA" id="ARBA00023004"/>
    </source>
</evidence>
<dbReference type="InterPro" id="IPR003780">
    <property type="entry name" value="COX15/CtaA_fam"/>
</dbReference>
<keyword evidence="7" id="KW-0408">Iron</keyword>
<protein>
    <submittedName>
        <fullName evidence="13">Heme A synthase</fullName>
    </submittedName>
</protein>
<evidence type="ECO:0000256" key="2">
    <source>
        <dbReference type="ARBA" id="ARBA00022475"/>
    </source>
</evidence>
<organism evidence="13 14">
    <name type="scientific">Brevibacterium otitidis</name>
    <dbReference type="NCBI Taxonomy" id="53364"/>
    <lineage>
        <taxon>Bacteria</taxon>
        <taxon>Bacillati</taxon>
        <taxon>Actinomycetota</taxon>
        <taxon>Actinomycetes</taxon>
        <taxon>Micrococcales</taxon>
        <taxon>Brevibacteriaceae</taxon>
        <taxon>Brevibacterium</taxon>
    </lineage>
</organism>
<evidence type="ECO:0000256" key="1">
    <source>
        <dbReference type="ARBA" id="ARBA00004141"/>
    </source>
</evidence>
<evidence type="ECO:0000256" key="12">
    <source>
        <dbReference type="SAM" id="Phobius"/>
    </source>
</evidence>
<feature type="transmembrane region" description="Helical" evidence="12">
    <location>
        <begin position="141"/>
        <end position="162"/>
    </location>
</feature>
<dbReference type="Pfam" id="PF02628">
    <property type="entry name" value="COX15-CtaA"/>
    <property type="match status" value="1"/>
</dbReference>
<comment type="subcellular location">
    <subcellularLocation>
        <location evidence="1">Membrane</location>
        <topology evidence="1">Multi-pass membrane protein</topology>
    </subcellularLocation>
</comment>
<dbReference type="PANTHER" id="PTHR35457">
    <property type="entry name" value="HEME A SYNTHASE"/>
    <property type="match status" value="1"/>
</dbReference>
<dbReference type="PANTHER" id="PTHR35457:SF1">
    <property type="entry name" value="HEME A SYNTHASE"/>
    <property type="match status" value="1"/>
</dbReference>
<reference evidence="13 14" key="1">
    <citation type="submission" date="2024-09" db="EMBL/GenBank/DDBJ databases">
        <authorList>
            <person name="Sun Q."/>
            <person name="Mori K."/>
        </authorList>
    </citation>
    <scope>NUCLEOTIDE SEQUENCE [LARGE SCALE GENOMIC DNA]</scope>
    <source>
        <strain evidence="13 14">JCM 11683</strain>
    </source>
</reference>
<dbReference type="Proteomes" id="UP001589707">
    <property type="component" value="Unassembled WGS sequence"/>
</dbReference>
<feature type="transmembrane region" description="Helical" evidence="12">
    <location>
        <begin position="87"/>
        <end position="106"/>
    </location>
</feature>
<keyword evidence="6" id="KW-0560">Oxidoreductase</keyword>
<keyword evidence="4" id="KW-0479">Metal-binding</keyword>
<gene>
    <name evidence="13" type="ORF">ACFFN1_09855</name>
</gene>
<keyword evidence="2" id="KW-1003">Cell membrane</keyword>
<evidence type="ECO:0000256" key="8">
    <source>
        <dbReference type="ARBA" id="ARBA00023133"/>
    </source>
</evidence>
<dbReference type="EMBL" id="JBHMAU010000066">
    <property type="protein sequence ID" value="MFB9776699.1"/>
    <property type="molecule type" value="Genomic_DNA"/>
</dbReference>
<proteinExistence type="predicted"/>
<evidence type="ECO:0000256" key="4">
    <source>
        <dbReference type="ARBA" id="ARBA00022723"/>
    </source>
</evidence>
<keyword evidence="3 12" id="KW-0812">Transmembrane</keyword>
<evidence type="ECO:0000256" key="10">
    <source>
        <dbReference type="ARBA" id="ARBA00023157"/>
    </source>
</evidence>
<keyword evidence="5 12" id="KW-1133">Transmembrane helix</keyword>
<evidence type="ECO:0000256" key="3">
    <source>
        <dbReference type="ARBA" id="ARBA00022692"/>
    </source>
</evidence>
<feature type="transmembrane region" description="Helical" evidence="12">
    <location>
        <begin position="257"/>
        <end position="276"/>
    </location>
</feature>
<evidence type="ECO:0000313" key="14">
    <source>
        <dbReference type="Proteomes" id="UP001589707"/>
    </source>
</evidence>
<dbReference type="InterPro" id="IPR050450">
    <property type="entry name" value="COX15/CtaA_HemeA_synthase"/>
</dbReference>
<sequence length="335" mass="35500">MTATTPPPSIAQPSVMSRLMPHQPNRFTRAVAWIMLLAQSGIIMTGGTVRLTGSGLGCPTWPRCTEDSLTNTPAMGIHGYIEFGNRVLAIFLGIYCLVALIAVWRMRRTRPDVFLPVVGLGLLVVAQGIVGGISVRMQLNPWIVASHFLFSAVAVIISAYMLRRTGDAGKPIAPLGTALLRRLGWAIAALTSLVVLLGVLVTGAGPHAGDALSARNGFDTVVISRMHALPVWLLVATTITALLLARRQGLAQPTRTLSVLLIIELAQGLIGYIQYFTGLPELLVAAHLLGACFMLAGATVVVDSLYRRPALAEADMADGPQSEGAEVTASVRVPS</sequence>
<name>A0ABV5X2N8_9MICO</name>
<evidence type="ECO:0000256" key="9">
    <source>
        <dbReference type="ARBA" id="ARBA00023136"/>
    </source>
</evidence>
<dbReference type="RefSeq" id="WP_376840558.1">
    <property type="nucleotide sequence ID" value="NZ_JBHMAU010000066.1"/>
</dbReference>
<feature type="transmembrane region" description="Helical" evidence="12">
    <location>
        <begin position="282"/>
        <end position="306"/>
    </location>
</feature>
<comment type="pathway">
    <text evidence="11">Porphyrin-containing compound metabolism.</text>
</comment>
<accession>A0ABV5X2N8</accession>
<feature type="transmembrane region" description="Helical" evidence="12">
    <location>
        <begin position="183"/>
        <end position="206"/>
    </location>
</feature>
<keyword evidence="8" id="KW-0350">Heme biosynthesis</keyword>
<feature type="transmembrane region" description="Helical" evidence="12">
    <location>
        <begin position="113"/>
        <end position="135"/>
    </location>
</feature>
<keyword evidence="10" id="KW-1015">Disulfide bond</keyword>